<reference evidence="2" key="1">
    <citation type="journal article" date="2017" name="Science">
        <title>Giant viruses with an expanded complement of translation system components.</title>
        <authorList>
            <person name="Schulz F."/>
            <person name="Yutin N."/>
            <person name="Ivanova N.N."/>
            <person name="Ortega D.R."/>
            <person name="Lee T.K."/>
            <person name="Vierheilig J."/>
            <person name="Daims H."/>
            <person name="Horn M."/>
            <person name="Wagner M."/>
            <person name="Jensen G.J."/>
            <person name="Kyrpides N.C."/>
            <person name="Koonin E.V."/>
            <person name="Woyke T."/>
        </authorList>
    </citation>
    <scope>NUCLEOTIDE SEQUENCE</scope>
    <source>
        <strain evidence="2">HKV1</strain>
    </source>
</reference>
<dbReference type="SUPFAM" id="SSF56300">
    <property type="entry name" value="Metallo-dependent phosphatases"/>
    <property type="match status" value="1"/>
</dbReference>
<evidence type="ECO:0000313" key="2">
    <source>
        <dbReference type="EMBL" id="ARF10601.1"/>
    </source>
</evidence>
<dbReference type="EMBL" id="KY684104">
    <property type="protein sequence ID" value="ARF10601.1"/>
    <property type="molecule type" value="Genomic_DNA"/>
</dbReference>
<dbReference type="InterPro" id="IPR004843">
    <property type="entry name" value="Calcineurin-like_PHP"/>
</dbReference>
<gene>
    <name evidence="2" type="ORF">Hokovirus_2_128</name>
</gene>
<organism evidence="2">
    <name type="scientific">Hokovirus HKV1</name>
    <dbReference type="NCBI Taxonomy" id="1977638"/>
    <lineage>
        <taxon>Viruses</taxon>
        <taxon>Varidnaviria</taxon>
        <taxon>Bamfordvirae</taxon>
        <taxon>Nucleocytoviricota</taxon>
        <taxon>Megaviricetes</taxon>
        <taxon>Imitervirales</taxon>
        <taxon>Mimiviridae</taxon>
        <taxon>Klosneuvirinae</taxon>
        <taxon>Hokovirus</taxon>
    </lineage>
</organism>
<accession>A0A1V0SFZ7</accession>
<feature type="domain" description="Calcineurin-like phosphoesterase" evidence="1">
    <location>
        <begin position="25"/>
        <end position="293"/>
    </location>
</feature>
<proteinExistence type="predicted"/>
<dbReference type="PANTHER" id="PTHR46546">
    <property type="entry name" value="SHEWANELLA-LIKE PROTEIN PHOSPHATASE 1"/>
    <property type="match status" value="1"/>
</dbReference>
<dbReference type="Gene3D" id="3.60.21.10">
    <property type="match status" value="1"/>
</dbReference>
<dbReference type="InterPro" id="IPR029052">
    <property type="entry name" value="Metallo-depent_PP-like"/>
</dbReference>
<dbReference type="GO" id="GO:0016787">
    <property type="term" value="F:hydrolase activity"/>
    <property type="evidence" value="ECO:0007669"/>
    <property type="project" value="InterPro"/>
</dbReference>
<protein>
    <submittedName>
        <fullName evidence="2">Metallophosphatase/phosphoesterase</fullName>
    </submittedName>
</protein>
<sequence>MEENEFKNDCPNYSYIPTIVEKKRRIIAIGDLHGDYDLTIKILLLSKVIDNNLNWIGKDTVIVQTGDKVDGYRPINHNDNNNNGTADEDIKLLNLFYNLNLKAEKHGGAVYSLLGNHEIMNVLGDFRYVSKKSLLEFAEYEDDKIIFKDKFAKLSPIDRGIVARKYAFQPGNKYATFLGCANAGCIIIGSFLFVHAGIVPEFLDEFKIKNKYDLIEFNAKIRKWLLGKQGGPKGKSEENYTKNMVSNNNSPFWSRILGFIPNNINNNDQACNPLNKVLDTLKIGHMVVGHTPQMNGIMGTCLNEKKPTLYKIDIGASKAFNKFRNKNSIIQVLEILNDGEQINILH</sequence>
<dbReference type="Pfam" id="PF00149">
    <property type="entry name" value="Metallophos"/>
    <property type="match status" value="1"/>
</dbReference>
<dbReference type="PANTHER" id="PTHR46546:SF4">
    <property type="entry name" value="SHEWANELLA-LIKE PROTEIN PHOSPHATASE 1"/>
    <property type="match status" value="1"/>
</dbReference>
<name>A0A1V0SFZ7_9VIRU</name>
<evidence type="ECO:0000259" key="1">
    <source>
        <dbReference type="Pfam" id="PF00149"/>
    </source>
</evidence>